<evidence type="ECO:0000259" key="4">
    <source>
        <dbReference type="SMART" id="SM01217"/>
    </source>
</evidence>
<dbReference type="InterPro" id="IPR002772">
    <property type="entry name" value="Glyco_hydro_3_C"/>
</dbReference>
<keyword evidence="3 5" id="KW-0378">Hydrolase</keyword>
<comment type="similarity">
    <text evidence="1">Belongs to the glycosyl hydrolase 3 family.</text>
</comment>
<feature type="domain" description="Fibronectin type III-like" evidence="4">
    <location>
        <begin position="673"/>
        <end position="742"/>
    </location>
</feature>
<dbReference type="InterPro" id="IPR013783">
    <property type="entry name" value="Ig-like_fold"/>
</dbReference>
<dbReference type="InterPro" id="IPR026891">
    <property type="entry name" value="Fn3-like"/>
</dbReference>
<dbReference type="EMBL" id="CP040396">
    <property type="protein sequence ID" value="QCT03644.1"/>
    <property type="molecule type" value="Genomic_DNA"/>
</dbReference>
<dbReference type="InterPro" id="IPR036881">
    <property type="entry name" value="Glyco_hydro_3_C_sf"/>
</dbReference>
<dbReference type="AlphaFoldDB" id="A0A4V1G468"/>
<dbReference type="Proteomes" id="UP000300879">
    <property type="component" value="Chromosome"/>
</dbReference>
<dbReference type="PRINTS" id="PR00133">
    <property type="entry name" value="GLHYDRLASE3"/>
</dbReference>
<dbReference type="Pfam" id="PF14310">
    <property type="entry name" value="Fn3-like"/>
    <property type="match status" value="1"/>
</dbReference>
<dbReference type="Pfam" id="PF01915">
    <property type="entry name" value="Glyco_hydro_3_C"/>
    <property type="match status" value="1"/>
</dbReference>
<dbReference type="PANTHER" id="PTHR42721:SF3">
    <property type="entry name" value="BETA-D-XYLOSIDASE 5-RELATED"/>
    <property type="match status" value="1"/>
</dbReference>
<dbReference type="OrthoDB" id="9805821at2"/>
<dbReference type="Gene3D" id="3.40.50.1700">
    <property type="entry name" value="Glycoside hydrolase family 3 C-terminal domain"/>
    <property type="match status" value="1"/>
</dbReference>
<dbReference type="InterPro" id="IPR017853">
    <property type="entry name" value="GH"/>
</dbReference>
<dbReference type="RefSeq" id="WP_138226486.1">
    <property type="nucleotide sequence ID" value="NZ_CP040396.1"/>
</dbReference>
<dbReference type="FunFam" id="2.60.40.10:FF:000495">
    <property type="entry name" value="Periplasmic beta-glucosidase"/>
    <property type="match status" value="1"/>
</dbReference>
<organism evidence="5 6">
    <name type="scientific">Paenibacillus algicola</name>
    <dbReference type="NCBI Taxonomy" id="2565926"/>
    <lineage>
        <taxon>Bacteria</taxon>
        <taxon>Bacillati</taxon>
        <taxon>Bacillota</taxon>
        <taxon>Bacilli</taxon>
        <taxon>Bacillales</taxon>
        <taxon>Paenibacillaceae</taxon>
        <taxon>Paenibacillus</taxon>
    </lineage>
</organism>
<reference evidence="5 6" key="1">
    <citation type="submission" date="2019-05" db="EMBL/GenBank/DDBJ databases">
        <authorList>
            <person name="Chen C."/>
        </authorList>
    </citation>
    <scope>NUCLEOTIDE SEQUENCE [LARGE SCALE GENOMIC DNA]</scope>
    <source>
        <strain evidence="5 6">HB172198</strain>
    </source>
</reference>
<dbReference type="PANTHER" id="PTHR42721">
    <property type="entry name" value="SUGAR HYDROLASE-RELATED"/>
    <property type="match status" value="1"/>
</dbReference>
<accession>A0A4V1G468</accession>
<evidence type="ECO:0000256" key="2">
    <source>
        <dbReference type="ARBA" id="ARBA00022729"/>
    </source>
</evidence>
<dbReference type="GO" id="GO:0046556">
    <property type="term" value="F:alpha-L-arabinofuranosidase activity"/>
    <property type="evidence" value="ECO:0007669"/>
    <property type="project" value="TreeGrafter"/>
</dbReference>
<dbReference type="GO" id="GO:0009044">
    <property type="term" value="F:xylan 1,4-beta-xylosidase activity"/>
    <property type="evidence" value="ECO:0007669"/>
    <property type="project" value="InterPro"/>
</dbReference>
<dbReference type="Pfam" id="PF00933">
    <property type="entry name" value="Glyco_hydro_3"/>
    <property type="match status" value="1"/>
</dbReference>
<sequence>MEAYKNQALSVEERVQDLLSRMTLKEKVAQTLSLGKLPDLFEENLMNYNDEVELQFEDDIFKHGAGAIQMAFKTDSIETRIKKLTAMQNYFLNKTRLGIPVMAQEECLHGHLAKGATCFPVPIALASTWDQELVERVFTAIGKETSARGGHEAHTPVLDLARDPRWGRTEETYGEDTYLVTRMGVAAVKGLQEHVIAAPKHFAGYAQSDGGRNFAPSNIPPRVLKDQILPPFKAVVEEAGALGMMPSHNEIDGVPCHSSKYLLTELLREEWGFEGIVVSDYSDSSRLDVLFHVVNNQKEAAIKALKAGLDMDLPSGYCYIHLIEAVTEQPELEAVLDIAVARILRLKFHLGLFERPYVDPEHAKQIINCPDHVKIAKEAADKAITLLKNEGNLLPLNTQNIQTLAVIGPNADPICTGTYSTIPNKGISILESIKQKYEGEIDIRFAQGCKITFETDISGESELDKRVHNPKLCTMAENKELIEEAVRIAKESDIAVLCVGGNTLTSREAIFIGDDRGDRTDLNLAGDQNELVRRIVETGTPIVVILTNGTPLSINYIAEHVPAILEGWYLGEETGNAIADVLFGKVNPSGKLPITFPRSVGQLPVYYSQKPTGLFKKYLFDQKDGPLFAFGTGLSYTTFQYDNLTISEKNISISSSTSVTVDVTNIGELSGDEIVQLYVSDVVSSVTRPIKELKGFKRVTLHPGETKSVSFTVEPSMLSFTNEDFETVVEPGEFKIMVGSSSVEYQSVVLQVVES</sequence>
<dbReference type="SUPFAM" id="SSF51445">
    <property type="entry name" value="(Trans)glycosidases"/>
    <property type="match status" value="1"/>
</dbReference>
<dbReference type="Gene3D" id="2.60.40.10">
    <property type="entry name" value="Immunoglobulins"/>
    <property type="match status" value="1"/>
</dbReference>
<dbReference type="GO" id="GO:0008422">
    <property type="term" value="F:beta-glucosidase activity"/>
    <property type="evidence" value="ECO:0007669"/>
    <property type="project" value="UniProtKB-ARBA"/>
</dbReference>
<dbReference type="Gene3D" id="3.20.20.300">
    <property type="entry name" value="Glycoside hydrolase, family 3, N-terminal domain"/>
    <property type="match status" value="1"/>
</dbReference>
<dbReference type="GO" id="GO:0045493">
    <property type="term" value="P:xylan catabolic process"/>
    <property type="evidence" value="ECO:0007669"/>
    <property type="project" value="InterPro"/>
</dbReference>
<evidence type="ECO:0000256" key="3">
    <source>
        <dbReference type="ARBA" id="ARBA00022801"/>
    </source>
</evidence>
<dbReference type="InterPro" id="IPR001764">
    <property type="entry name" value="Glyco_hydro_3_N"/>
</dbReference>
<proteinExistence type="inferred from homology"/>
<keyword evidence="2" id="KW-0732">Signal</keyword>
<name>A0A4V1G468_9BACL</name>
<dbReference type="SUPFAM" id="SSF52279">
    <property type="entry name" value="Beta-D-glucan exohydrolase, C-terminal domain"/>
    <property type="match status" value="1"/>
</dbReference>
<dbReference type="GO" id="GO:0031222">
    <property type="term" value="P:arabinan catabolic process"/>
    <property type="evidence" value="ECO:0007669"/>
    <property type="project" value="TreeGrafter"/>
</dbReference>
<gene>
    <name evidence="5" type="ORF">E6C60_2933</name>
</gene>
<evidence type="ECO:0000313" key="6">
    <source>
        <dbReference type="Proteomes" id="UP000300879"/>
    </source>
</evidence>
<protein>
    <submittedName>
        <fullName evidence="5">Glycoside hydrolase family 3 protein</fullName>
    </submittedName>
</protein>
<evidence type="ECO:0000256" key="1">
    <source>
        <dbReference type="ARBA" id="ARBA00005336"/>
    </source>
</evidence>
<dbReference type="SMART" id="SM01217">
    <property type="entry name" value="Fn3_like"/>
    <property type="match status" value="1"/>
</dbReference>
<dbReference type="InterPro" id="IPR036962">
    <property type="entry name" value="Glyco_hydro_3_N_sf"/>
</dbReference>
<dbReference type="InterPro" id="IPR044993">
    <property type="entry name" value="BXL"/>
</dbReference>
<keyword evidence="6" id="KW-1185">Reference proteome</keyword>
<evidence type="ECO:0000313" key="5">
    <source>
        <dbReference type="EMBL" id="QCT03644.1"/>
    </source>
</evidence>
<dbReference type="KEGG" id="palo:E6C60_2933"/>